<dbReference type="GO" id="GO:0016987">
    <property type="term" value="F:sigma factor activity"/>
    <property type="evidence" value="ECO:0007669"/>
    <property type="project" value="UniProtKB-KW"/>
</dbReference>
<dbReference type="PANTHER" id="PTHR30385:SF7">
    <property type="entry name" value="RNA POLYMERASE SIGMA FACTOR FLIA"/>
    <property type="match status" value="1"/>
</dbReference>
<dbReference type="SUPFAM" id="SSF88659">
    <property type="entry name" value="Sigma3 and sigma4 domains of RNA polymerase sigma factors"/>
    <property type="match status" value="1"/>
</dbReference>
<feature type="region of interest" description="Disordered" evidence="5">
    <location>
        <begin position="1"/>
        <end position="31"/>
    </location>
</feature>
<name>A0A0F9B776_9ZZZZ</name>
<keyword evidence="3" id="KW-0238">DNA-binding</keyword>
<feature type="domain" description="RNA polymerase sigma-70 region 2" evidence="6">
    <location>
        <begin position="63"/>
        <end position="132"/>
    </location>
</feature>
<keyword evidence="2" id="KW-0731">Sigma factor</keyword>
<dbReference type="InterPro" id="IPR014284">
    <property type="entry name" value="RNA_pol_sigma-70_dom"/>
</dbReference>
<feature type="compositionally biased region" description="Basic and acidic residues" evidence="5">
    <location>
        <begin position="17"/>
        <end position="27"/>
    </location>
</feature>
<dbReference type="Gene3D" id="1.10.1740.10">
    <property type="match status" value="1"/>
</dbReference>
<evidence type="ECO:0000256" key="1">
    <source>
        <dbReference type="ARBA" id="ARBA00023015"/>
    </source>
</evidence>
<evidence type="ECO:0000256" key="5">
    <source>
        <dbReference type="SAM" id="MobiDB-lite"/>
    </source>
</evidence>
<evidence type="ECO:0000313" key="8">
    <source>
        <dbReference type="EMBL" id="KKL17759.1"/>
    </source>
</evidence>
<keyword evidence="1" id="KW-0805">Transcription regulation</keyword>
<evidence type="ECO:0000256" key="2">
    <source>
        <dbReference type="ARBA" id="ARBA00023082"/>
    </source>
</evidence>
<proteinExistence type="predicted"/>
<dbReference type="GO" id="GO:0006352">
    <property type="term" value="P:DNA-templated transcription initiation"/>
    <property type="evidence" value="ECO:0007669"/>
    <property type="project" value="InterPro"/>
</dbReference>
<evidence type="ECO:0000259" key="7">
    <source>
        <dbReference type="Pfam" id="PF04545"/>
    </source>
</evidence>
<dbReference type="SUPFAM" id="SSF88946">
    <property type="entry name" value="Sigma2 domain of RNA polymerase sigma factors"/>
    <property type="match status" value="1"/>
</dbReference>
<gene>
    <name evidence="8" type="ORF">LCGC14_2482300</name>
</gene>
<keyword evidence="4" id="KW-0804">Transcription</keyword>
<dbReference type="EMBL" id="LAZR01039133">
    <property type="protein sequence ID" value="KKL17759.1"/>
    <property type="molecule type" value="Genomic_DNA"/>
</dbReference>
<evidence type="ECO:0000256" key="3">
    <source>
        <dbReference type="ARBA" id="ARBA00023125"/>
    </source>
</evidence>
<evidence type="ECO:0008006" key="9">
    <source>
        <dbReference type="Google" id="ProtNLM"/>
    </source>
</evidence>
<dbReference type="Gene3D" id="1.20.140.160">
    <property type="match status" value="1"/>
</dbReference>
<dbReference type="InterPro" id="IPR013324">
    <property type="entry name" value="RNA_pol_sigma_r3/r4-like"/>
</dbReference>
<dbReference type="GO" id="GO:0003677">
    <property type="term" value="F:DNA binding"/>
    <property type="evidence" value="ECO:0007669"/>
    <property type="project" value="UniProtKB-KW"/>
</dbReference>
<protein>
    <recommendedName>
        <fullName evidence="9">RNA polymerase sigma-70 domain-containing protein</fullName>
    </recommendedName>
</protein>
<accession>A0A0F9B776</accession>
<sequence>MKASSTPDLFDPQPASRHGEETSAEAREDVEDLTGSEVVAIVGRDPWVVRPRLTELKIAGDLILGHLNLVHRLAIESTRTTGFSFYDDLVGAGMLGLVEAARRFDSARGVRFITFAYPRIRGAMADEIRRENGRYFHPTFVSLPDSLLGKRDDLDSAIDVDFLLAKMTKRNRRILEMRFIEDLTLGVIGKRVGLSVARICQIVAEARCAMAS</sequence>
<dbReference type="InterPro" id="IPR007630">
    <property type="entry name" value="RNA_pol_sigma70_r4"/>
</dbReference>
<reference evidence="8" key="1">
    <citation type="journal article" date="2015" name="Nature">
        <title>Complex archaea that bridge the gap between prokaryotes and eukaryotes.</title>
        <authorList>
            <person name="Spang A."/>
            <person name="Saw J.H."/>
            <person name="Jorgensen S.L."/>
            <person name="Zaremba-Niedzwiedzka K."/>
            <person name="Martijn J."/>
            <person name="Lind A.E."/>
            <person name="van Eijk R."/>
            <person name="Schleper C."/>
            <person name="Guy L."/>
            <person name="Ettema T.J."/>
        </authorList>
    </citation>
    <scope>NUCLEOTIDE SEQUENCE</scope>
</reference>
<dbReference type="InterPro" id="IPR013325">
    <property type="entry name" value="RNA_pol_sigma_r2"/>
</dbReference>
<comment type="caution">
    <text evidence="8">The sequence shown here is derived from an EMBL/GenBank/DDBJ whole genome shotgun (WGS) entry which is preliminary data.</text>
</comment>
<evidence type="ECO:0000259" key="6">
    <source>
        <dbReference type="Pfam" id="PF04542"/>
    </source>
</evidence>
<feature type="domain" description="RNA polymerase sigma-70 region 4" evidence="7">
    <location>
        <begin position="163"/>
        <end position="206"/>
    </location>
</feature>
<dbReference type="InterPro" id="IPR007627">
    <property type="entry name" value="RNA_pol_sigma70_r2"/>
</dbReference>
<organism evidence="8">
    <name type="scientific">marine sediment metagenome</name>
    <dbReference type="NCBI Taxonomy" id="412755"/>
    <lineage>
        <taxon>unclassified sequences</taxon>
        <taxon>metagenomes</taxon>
        <taxon>ecological metagenomes</taxon>
    </lineage>
</organism>
<dbReference type="Pfam" id="PF04542">
    <property type="entry name" value="Sigma70_r2"/>
    <property type="match status" value="1"/>
</dbReference>
<dbReference type="Pfam" id="PF04545">
    <property type="entry name" value="Sigma70_r4"/>
    <property type="match status" value="1"/>
</dbReference>
<dbReference type="NCBIfam" id="TIGR02937">
    <property type="entry name" value="sigma70-ECF"/>
    <property type="match status" value="1"/>
</dbReference>
<dbReference type="PANTHER" id="PTHR30385">
    <property type="entry name" value="SIGMA FACTOR F FLAGELLAR"/>
    <property type="match status" value="1"/>
</dbReference>
<dbReference type="AlphaFoldDB" id="A0A0F9B776"/>
<evidence type="ECO:0000256" key="4">
    <source>
        <dbReference type="ARBA" id="ARBA00023163"/>
    </source>
</evidence>